<evidence type="ECO:0000313" key="3">
    <source>
        <dbReference type="Proteomes" id="UP000003250"/>
    </source>
</evidence>
<dbReference type="PATRIC" id="fig|1107882.3.peg.5449"/>
<dbReference type="OrthoDB" id="6057861at2"/>
<reference evidence="2 3" key="1">
    <citation type="journal article" date="2012" name="J. Bacteriol.">
        <title>Draft Genome Sequence of Mesorhizobium alhagi CCNWXJ12-2T, a Novel Salt-Resistant Species Isolated from the Desert of Northwestern China.</title>
        <authorList>
            <person name="Zhou M."/>
            <person name="Chen W."/>
            <person name="Chen H."/>
            <person name="Wei G."/>
        </authorList>
    </citation>
    <scope>NUCLEOTIDE SEQUENCE [LARGE SCALE GENOMIC DNA]</scope>
    <source>
        <strain evidence="2 3">CCNWXJ12-2</strain>
    </source>
</reference>
<sequence length="204" mass="22446">MFQIGFITITLSRLVSAFFVVAIMVAPAAAEVTDYIGVPGPIEFAGKSYELAWSSQPADHYVKQEYVPSGQNVETYAQMLLVELVIGKIKVMDAVRSQVDMLNKRKGSDPLVNMSVIENKATGEALLDFIVSSKNAKGEYIVEWNAYRYAPYSDASNKAGVLLYATSHRAYGTENAKSFLDGLRTLRPDQINILAEARLPLSVN</sequence>
<keyword evidence="1" id="KW-0732">Signal</keyword>
<accession>H0HZJ6</accession>
<evidence type="ECO:0000256" key="1">
    <source>
        <dbReference type="SAM" id="SignalP"/>
    </source>
</evidence>
<dbReference type="AlphaFoldDB" id="H0HZJ6"/>
<feature type="signal peptide" evidence="1">
    <location>
        <begin position="1"/>
        <end position="30"/>
    </location>
</feature>
<proteinExistence type="predicted"/>
<name>H0HZJ6_9HYPH</name>
<dbReference type="RefSeq" id="WP_008839203.1">
    <property type="nucleotide sequence ID" value="NZ_AHAM01000254.1"/>
</dbReference>
<evidence type="ECO:0008006" key="4">
    <source>
        <dbReference type="Google" id="ProtNLM"/>
    </source>
</evidence>
<dbReference type="EMBL" id="AHAM01000254">
    <property type="protein sequence ID" value="EHK53803.1"/>
    <property type="molecule type" value="Genomic_DNA"/>
</dbReference>
<keyword evidence="3" id="KW-1185">Reference proteome</keyword>
<dbReference type="Proteomes" id="UP000003250">
    <property type="component" value="Unassembled WGS sequence"/>
</dbReference>
<organism evidence="2 3">
    <name type="scientific">Mesorhizobium alhagi CCNWXJ12-2</name>
    <dbReference type="NCBI Taxonomy" id="1107882"/>
    <lineage>
        <taxon>Bacteria</taxon>
        <taxon>Pseudomonadati</taxon>
        <taxon>Pseudomonadota</taxon>
        <taxon>Alphaproteobacteria</taxon>
        <taxon>Hyphomicrobiales</taxon>
        <taxon>Phyllobacteriaceae</taxon>
        <taxon>Allomesorhizobium</taxon>
    </lineage>
</organism>
<feature type="chain" id="PRO_5003534287" description="Lipoprotein" evidence="1">
    <location>
        <begin position="31"/>
        <end position="204"/>
    </location>
</feature>
<protein>
    <recommendedName>
        <fullName evidence="4">Lipoprotein</fullName>
    </recommendedName>
</protein>
<evidence type="ECO:0000313" key="2">
    <source>
        <dbReference type="EMBL" id="EHK53803.1"/>
    </source>
</evidence>
<gene>
    <name evidence="2" type="ORF">MAXJ12_28163</name>
</gene>